<comment type="subcellular location">
    <subcellularLocation>
        <location evidence="8">Cytoplasm</location>
    </subcellularLocation>
</comment>
<keyword evidence="11" id="KW-1185">Reference proteome</keyword>
<evidence type="ECO:0000256" key="8">
    <source>
        <dbReference type="HAMAP-Rule" id="MF_00083"/>
    </source>
</evidence>
<name>A0A2A2WNK2_9ACTN</name>
<evidence type="ECO:0000313" key="10">
    <source>
        <dbReference type="EMBL" id="PAY22796.1"/>
    </source>
</evidence>
<dbReference type="InterPro" id="IPR018171">
    <property type="entry name" value="Pept_tRNA_hydro_CS"/>
</dbReference>
<dbReference type="EMBL" id="NTGA01000020">
    <property type="protein sequence ID" value="PAY22796.1"/>
    <property type="molecule type" value="Genomic_DNA"/>
</dbReference>
<dbReference type="PROSITE" id="PS01196">
    <property type="entry name" value="PEPT_TRNA_HYDROL_2"/>
    <property type="match status" value="1"/>
</dbReference>
<sequence length="212" mass="22775">MGALPDPVWDHESVSTADAPGPRLVVGLANPGPDYEGTRHNIGWDVLVELASRALPVPASFSTHKRTNCEVAQTRLADQSVILARPRSYMNLSGGPVAAVAKYFSVAPTEVIVVHDEIDIDFGQVRLKRGGGEGGHNGLRSVTSALGTRDYLRVRAGVGRPPGRMAVADYVLKRFSKLEQPDVPFLVQDAADAVELLLRHGLETAQNQVHTA</sequence>
<keyword evidence="3 8" id="KW-0378">Hydrolase</keyword>
<accession>A0A2A2WNK2</accession>
<dbReference type="OrthoDB" id="9800507at2"/>
<feature type="site" description="Stabilizes the basic form of H active site to accept a proton" evidence="8">
    <location>
        <position position="116"/>
    </location>
</feature>
<evidence type="ECO:0000256" key="6">
    <source>
        <dbReference type="ARBA" id="ARBA00048707"/>
    </source>
</evidence>
<evidence type="ECO:0000256" key="2">
    <source>
        <dbReference type="ARBA" id="ARBA00022555"/>
    </source>
</evidence>
<organism evidence="10 11">
    <name type="scientific">Dietzia natronolimnaea</name>
    <dbReference type="NCBI Taxonomy" id="161920"/>
    <lineage>
        <taxon>Bacteria</taxon>
        <taxon>Bacillati</taxon>
        <taxon>Actinomycetota</taxon>
        <taxon>Actinomycetes</taxon>
        <taxon>Mycobacteriales</taxon>
        <taxon>Dietziaceae</taxon>
        <taxon>Dietzia</taxon>
    </lineage>
</organism>
<feature type="binding site" evidence="8">
    <location>
        <position position="89"/>
    </location>
    <ligand>
        <name>tRNA</name>
        <dbReference type="ChEBI" id="CHEBI:17843"/>
    </ligand>
</feature>
<keyword evidence="8" id="KW-0963">Cytoplasm</keyword>
<dbReference type="GO" id="GO:0072344">
    <property type="term" value="P:rescue of stalled ribosome"/>
    <property type="evidence" value="ECO:0007669"/>
    <property type="project" value="UniProtKB-UniRule"/>
</dbReference>
<feature type="binding site" evidence="8">
    <location>
        <position position="91"/>
    </location>
    <ligand>
        <name>tRNA</name>
        <dbReference type="ChEBI" id="CHEBI:17843"/>
    </ligand>
</feature>
<dbReference type="FunFam" id="3.40.50.1470:FF:000001">
    <property type="entry name" value="Peptidyl-tRNA hydrolase"/>
    <property type="match status" value="1"/>
</dbReference>
<feature type="binding site" evidence="8">
    <location>
        <position position="35"/>
    </location>
    <ligand>
        <name>tRNA</name>
        <dbReference type="ChEBI" id="CHEBI:17843"/>
    </ligand>
</feature>
<feature type="active site" description="Proton acceptor" evidence="8">
    <location>
        <position position="40"/>
    </location>
</feature>
<feature type="region of interest" description="Disordered" evidence="9">
    <location>
        <begin position="1"/>
        <end position="21"/>
    </location>
</feature>
<comment type="similarity">
    <text evidence="5 8">Belongs to the PTH family.</text>
</comment>
<dbReference type="PANTHER" id="PTHR17224:SF1">
    <property type="entry name" value="PEPTIDYL-TRNA HYDROLASE"/>
    <property type="match status" value="1"/>
</dbReference>
<reference evidence="11" key="1">
    <citation type="submission" date="2017-09" db="EMBL/GenBank/DDBJ databases">
        <authorList>
            <person name="Zhang Y."/>
            <person name="Huang X."/>
            <person name="Liu J."/>
            <person name="Lu L."/>
            <person name="Peng K."/>
        </authorList>
    </citation>
    <scope>NUCLEOTIDE SEQUENCE [LARGE SCALE GENOMIC DNA]</scope>
    <source>
        <strain evidence="11">S-XJ-1</strain>
    </source>
</reference>
<dbReference type="EC" id="3.1.1.29" evidence="1 8"/>
<dbReference type="HAMAP" id="MF_00083">
    <property type="entry name" value="Pept_tRNA_hydro_bact"/>
    <property type="match status" value="1"/>
</dbReference>
<comment type="function">
    <text evidence="8">Catalyzes the release of premature peptidyl moieties from peptidyl-tRNA molecules trapped in stalled 50S ribosomal subunits, and thus maintains levels of free tRNAs and 50S ribosomes.</text>
</comment>
<evidence type="ECO:0000256" key="5">
    <source>
        <dbReference type="ARBA" id="ARBA00038063"/>
    </source>
</evidence>
<protein>
    <recommendedName>
        <fullName evidence="7 8">Peptidyl-tRNA hydrolase</fullName>
        <shortName evidence="8">Pth</shortName>
        <ecNumber evidence="1 8">3.1.1.29</ecNumber>
    </recommendedName>
</protein>
<dbReference type="InterPro" id="IPR001328">
    <property type="entry name" value="Pept_tRNA_hydro"/>
</dbReference>
<dbReference type="SUPFAM" id="SSF53178">
    <property type="entry name" value="Peptidyl-tRNA hydrolase-like"/>
    <property type="match status" value="1"/>
</dbReference>
<dbReference type="Proteomes" id="UP000218810">
    <property type="component" value="Unassembled WGS sequence"/>
</dbReference>
<evidence type="ECO:0000256" key="9">
    <source>
        <dbReference type="SAM" id="MobiDB-lite"/>
    </source>
</evidence>
<gene>
    <name evidence="8" type="primary">pth</name>
    <name evidence="10" type="ORF">CEY15_11925</name>
</gene>
<evidence type="ECO:0000256" key="1">
    <source>
        <dbReference type="ARBA" id="ARBA00013260"/>
    </source>
</evidence>
<evidence type="ECO:0000256" key="3">
    <source>
        <dbReference type="ARBA" id="ARBA00022801"/>
    </source>
</evidence>
<dbReference type="GO" id="GO:0006515">
    <property type="term" value="P:protein quality control for misfolded or incompletely synthesized proteins"/>
    <property type="evidence" value="ECO:0007669"/>
    <property type="project" value="UniProtKB-UniRule"/>
</dbReference>
<dbReference type="PANTHER" id="PTHR17224">
    <property type="entry name" value="PEPTIDYL-TRNA HYDROLASE"/>
    <property type="match status" value="1"/>
</dbReference>
<feature type="site" description="Discriminates between blocked and unblocked aminoacyl-tRNA" evidence="8">
    <location>
        <position position="30"/>
    </location>
</feature>
<dbReference type="InterPro" id="IPR036416">
    <property type="entry name" value="Pept_tRNA_hydro_sf"/>
</dbReference>
<feature type="binding site" evidence="8">
    <location>
        <position position="137"/>
    </location>
    <ligand>
        <name>tRNA</name>
        <dbReference type="ChEBI" id="CHEBI:17843"/>
    </ligand>
</feature>
<dbReference type="GO" id="GO:0005737">
    <property type="term" value="C:cytoplasm"/>
    <property type="evidence" value="ECO:0007669"/>
    <property type="project" value="UniProtKB-SubCell"/>
</dbReference>
<dbReference type="RefSeq" id="WP_017838509.1">
    <property type="nucleotide sequence ID" value="NZ_NTGA01000020.1"/>
</dbReference>
<dbReference type="Gene3D" id="3.40.50.1470">
    <property type="entry name" value="Peptidyl-tRNA hydrolase"/>
    <property type="match status" value="1"/>
</dbReference>
<keyword evidence="2 8" id="KW-0820">tRNA-binding</keyword>
<comment type="function">
    <text evidence="8">Hydrolyzes ribosome-free peptidyl-tRNAs (with 1 or more amino acids incorporated), which drop off the ribosome during protein synthesis, or as a result of ribosome stalling.</text>
</comment>
<dbReference type="NCBIfam" id="TIGR00447">
    <property type="entry name" value="pth"/>
    <property type="match status" value="1"/>
</dbReference>
<comment type="catalytic activity">
    <reaction evidence="6 8">
        <text>an N-acyl-L-alpha-aminoacyl-tRNA + H2O = an N-acyl-L-amino acid + a tRNA + H(+)</text>
        <dbReference type="Rhea" id="RHEA:54448"/>
        <dbReference type="Rhea" id="RHEA-COMP:10123"/>
        <dbReference type="Rhea" id="RHEA-COMP:13883"/>
        <dbReference type="ChEBI" id="CHEBI:15377"/>
        <dbReference type="ChEBI" id="CHEBI:15378"/>
        <dbReference type="ChEBI" id="CHEBI:59874"/>
        <dbReference type="ChEBI" id="CHEBI:78442"/>
        <dbReference type="ChEBI" id="CHEBI:138191"/>
        <dbReference type="EC" id="3.1.1.29"/>
    </reaction>
</comment>
<proteinExistence type="inferred from homology"/>
<dbReference type="AlphaFoldDB" id="A0A2A2WNK2"/>
<dbReference type="CDD" id="cd00462">
    <property type="entry name" value="PTH"/>
    <property type="match status" value="1"/>
</dbReference>
<evidence type="ECO:0000256" key="7">
    <source>
        <dbReference type="ARBA" id="ARBA00050038"/>
    </source>
</evidence>
<keyword evidence="4 8" id="KW-0694">RNA-binding</keyword>
<dbReference type="Pfam" id="PF01195">
    <property type="entry name" value="Pept_tRNA_hydro"/>
    <property type="match status" value="1"/>
</dbReference>
<evidence type="ECO:0000256" key="4">
    <source>
        <dbReference type="ARBA" id="ARBA00022884"/>
    </source>
</evidence>
<comment type="caution">
    <text evidence="10">The sequence shown here is derived from an EMBL/GenBank/DDBJ whole genome shotgun (WGS) entry which is preliminary data.</text>
</comment>
<dbReference type="GO" id="GO:0000049">
    <property type="term" value="F:tRNA binding"/>
    <property type="evidence" value="ECO:0007669"/>
    <property type="project" value="UniProtKB-UniRule"/>
</dbReference>
<comment type="subunit">
    <text evidence="8">Monomer.</text>
</comment>
<dbReference type="GO" id="GO:0004045">
    <property type="term" value="F:peptidyl-tRNA hydrolase activity"/>
    <property type="evidence" value="ECO:0007669"/>
    <property type="project" value="UniProtKB-UniRule"/>
</dbReference>
<evidence type="ECO:0000313" key="11">
    <source>
        <dbReference type="Proteomes" id="UP000218810"/>
    </source>
</evidence>